<dbReference type="InterPro" id="IPR000719">
    <property type="entry name" value="Prot_kinase_dom"/>
</dbReference>
<evidence type="ECO:0000256" key="7">
    <source>
        <dbReference type="PIRSR" id="PIRSR630616-2"/>
    </source>
</evidence>
<evidence type="ECO:0000256" key="2">
    <source>
        <dbReference type="ARBA" id="ARBA00022679"/>
    </source>
</evidence>
<dbReference type="PROSITE" id="PS50011">
    <property type="entry name" value="PROTEIN_KINASE_DOM"/>
    <property type="match status" value="1"/>
</dbReference>
<keyword evidence="4 11" id="KW-0418">Kinase</keyword>
<dbReference type="GO" id="GO:0005524">
    <property type="term" value="F:ATP binding"/>
    <property type="evidence" value="ECO:0007669"/>
    <property type="project" value="UniProtKB-KW"/>
</dbReference>
<evidence type="ECO:0000259" key="10">
    <source>
        <dbReference type="PROSITE" id="PS50011"/>
    </source>
</evidence>
<evidence type="ECO:0000256" key="9">
    <source>
        <dbReference type="SAM" id="MobiDB-lite"/>
    </source>
</evidence>
<feature type="binding site" evidence="7">
    <location>
        <begin position="593"/>
        <end position="594"/>
    </location>
    <ligand>
        <name>ATP</name>
        <dbReference type="ChEBI" id="CHEBI:30616"/>
    </ligand>
</feature>
<dbReference type="RefSeq" id="XP_025358291.1">
    <property type="nucleotide sequence ID" value="XM_025498377.1"/>
</dbReference>
<evidence type="ECO:0000256" key="3">
    <source>
        <dbReference type="ARBA" id="ARBA00022741"/>
    </source>
</evidence>
<feature type="cross-link" description="Glycyl lysine isopeptide (Lys-Gly) (interchain with G-Cter in SUMO2)" evidence="8">
    <location>
        <position position="591"/>
    </location>
</feature>
<feature type="region of interest" description="Disordered" evidence="9">
    <location>
        <begin position="411"/>
        <end position="445"/>
    </location>
</feature>
<feature type="region of interest" description="Disordered" evidence="9">
    <location>
        <begin position="1"/>
        <end position="75"/>
    </location>
</feature>
<keyword evidence="2" id="KW-0808">Transferase</keyword>
<evidence type="ECO:0000256" key="4">
    <source>
        <dbReference type="ARBA" id="ARBA00022777"/>
    </source>
</evidence>
<dbReference type="PROSITE" id="PS00108">
    <property type="entry name" value="PROTEIN_KINASE_ST"/>
    <property type="match status" value="1"/>
</dbReference>
<evidence type="ECO:0000256" key="6">
    <source>
        <dbReference type="PIRSR" id="PIRSR630616-1"/>
    </source>
</evidence>
<keyword evidence="12" id="KW-1185">Reference proteome</keyword>
<dbReference type="Pfam" id="PF00069">
    <property type="entry name" value="Pkinase"/>
    <property type="match status" value="1"/>
</dbReference>
<gene>
    <name evidence="11" type="ORF">FA14DRAFT_159770</name>
</gene>
<dbReference type="STRING" id="1280837.A0A316VK57"/>
<proteinExistence type="predicted"/>
<keyword evidence="5 7" id="KW-0067">ATP-binding</keyword>
<dbReference type="GO" id="GO:0004674">
    <property type="term" value="F:protein serine/threonine kinase activity"/>
    <property type="evidence" value="ECO:0007669"/>
    <property type="project" value="UniProtKB-KW"/>
</dbReference>
<feature type="compositionally biased region" description="Polar residues" evidence="9">
    <location>
        <begin position="268"/>
        <end position="285"/>
    </location>
</feature>
<evidence type="ECO:0000256" key="1">
    <source>
        <dbReference type="ARBA" id="ARBA00022527"/>
    </source>
</evidence>
<keyword evidence="3 7" id="KW-0547">Nucleotide-binding</keyword>
<dbReference type="Proteomes" id="UP000245771">
    <property type="component" value="Unassembled WGS sequence"/>
</dbReference>
<keyword evidence="1" id="KW-0723">Serine/threonine-protein kinase</keyword>
<evidence type="ECO:0000313" key="11">
    <source>
        <dbReference type="EMBL" id="PWN37989.1"/>
    </source>
</evidence>
<dbReference type="AlphaFoldDB" id="A0A316VK57"/>
<protein>
    <submittedName>
        <fullName evidence="11">Kinase-like protein</fullName>
    </submittedName>
</protein>
<feature type="compositionally biased region" description="Low complexity" evidence="9">
    <location>
        <begin position="61"/>
        <end position="75"/>
    </location>
</feature>
<dbReference type="SMART" id="SM00220">
    <property type="entry name" value="S_TKc"/>
    <property type="match status" value="1"/>
</dbReference>
<feature type="domain" description="Protein kinase" evidence="10">
    <location>
        <begin position="449"/>
        <end position="780"/>
    </location>
</feature>
<feature type="region of interest" description="Disordered" evidence="9">
    <location>
        <begin position="180"/>
        <end position="234"/>
    </location>
</feature>
<feature type="compositionally biased region" description="Low complexity" evidence="9">
    <location>
        <begin position="116"/>
        <end position="132"/>
    </location>
</feature>
<dbReference type="GeneID" id="37020158"/>
<sequence>MTMQSSQPEMSRLTLQRSPNDASSTSSSSLSRNSLDYSLPSTSSNLNTAAVGSTSHHKRPSASSISSTSSTSNSSKTAAFFNASFDNPIKPATSSNASIAPASKQSSPQKATAFTQNQFAINNDNNNSAAGQRISLEDSGNLSLSSLGWNSFGGGEPLGRTSSSIRRSWVDFEGKPIFALPSPGLSDEEGEKRGMNQGFMFPESTDSDMPARLSSHPSLPSIVTNTASSQDSKQEIIDSPKTLIFFGSGSSSSSQPAIVSAKEGVRSKYSSATLTATPSRLPSESDSLHAPSRLPSASASHPCPGLFANERSTADILSQDSSMGSSQSTPRVMGTQPLVPSAFVSPPSPDPNEGGGQSQGFNVSPVRNGFSRHTHGPSENVTSSSIVPPAEAMQLMDKATDVYRANADVQASASNTNDHLQESRPSPSPQTTPTMEESEDESVSRVGSYAVERVLGMGAFSKVVLARRQRVNQTVTGAHAPSSVGDLVALKMLEKEPCRQNERMRVSWVREVEVLRHIVHPNIVRFLSSFSTTRHHVLVLETVEGGELFEFLAQSQSEIANREWLVRRIFGELANAVGWMHTINLVHRDIKLENIILTQPLRGRNDLTPADLPSTPLIKLSDFGLSRFIDPNAPLLETRCGSEEYAAPELIIGKRYDGRLTDVWAMGVVLYALLSGSLPFLDFADTSSQGQGMINAREDAGPNYQTDPRARKQHLLRIAKGDLRWPQLTNDECMDVVDGRNCTPLHRLITPPARLLVARLLRRDSSKRISAWEVWDDDWMLKGSFSDANRGQGESSLRGQAFTVPSDPRLTEGQAWLNANARVQAGAPDVVHDD</sequence>
<feature type="active site" description="Proton acceptor" evidence="6">
    <location>
        <position position="589"/>
    </location>
</feature>
<dbReference type="InterPro" id="IPR008271">
    <property type="entry name" value="Ser/Thr_kinase_AS"/>
</dbReference>
<reference evidence="11 12" key="1">
    <citation type="journal article" date="2018" name="Mol. Biol. Evol.">
        <title>Broad Genomic Sampling Reveals a Smut Pathogenic Ancestry of the Fungal Clade Ustilaginomycotina.</title>
        <authorList>
            <person name="Kijpornyongpan T."/>
            <person name="Mondo S.J."/>
            <person name="Barry K."/>
            <person name="Sandor L."/>
            <person name="Lee J."/>
            <person name="Lipzen A."/>
            <person name="Pangilinan J."/>
            <person name="LaButti K."/>
            <person name="Hainaut M."/>
            <person name="Henrissat B."/>
            <person name="Grigoriev I.V."/>
            <person name="Spatafora J.W."/>
            <person name="Aime M.C."/>
        </authorList>
    </citation>
    <scope>NUCLEOTIDE SEQUENCE [LARGE SCALE GENOMIC DNA]</scope>
    <source>
        <strain evidence="11 12">MCA 3882</strain>
    </source>
</reference>
<dbReference type="OrthoDB" id="289250at2759"/>
<evidence type="ECO:0000256" key="5">
    <source>
        <dbReference type="ARBA" id="ARBA00022840"/>
    </source>
</evidence>
<feature type="compositionally biased region" description="Polar residues" evidence="9">
    <location>
        <begin position="377"/>
        <end position="386"/>
    </location>
</feature>
<dbReference type="InterPro" id="IPR011009">
    <property type="entry name" value="Kinase-like_dom_sf"/>
</dbReference>
<feature type="compositionally biased region" description="Polar residues" evidence="9">
    <location>
        <begin position="40"/>
        <end position="54"/>
    </location>
</feature>
<feature type="region of interest" description="Disordered" evidence="9">
    <location>
        <begin position="248"/>
        <end position="388"/>
    </location>
</feature>
<accession>A0A316VK57</accession>
<dbReference type="Gene3D" id="1.10.510.10">
    <property type="entry name" value="Transferase(Phosphotransferase) domain 1"/>
    <property type="match status" value="1"/>
</dbReference>
<feature type="binding site" evidence="7">
    <location>
        <position position="491"/>
    </location>
    <ligand>
        <name>ATP</name>
        <dbReference type="ChEBI" id="CHEBI:30616"/>
    </ligand>
</feature>
<organism evidence="11 12">
    <name type="scientific">Meira miltonrushii</name>
    <dbReference type="NCBI Taxonomy" id="1280837"/>
    <lineage>
        <taxon>Eukaryota</taxon>
        <taxon>Fungi</taxon>
        <taxon>Dikarya</taxon>
        <taxon>Basidiomycota</taxon>
        <taxon>Ustilaginomycotina</taxon>
        <taxon>Exobasidiomycetes</taxon>
        <taxon>Exobasidiales</taxon>
        <taxon>Brachybasidiaceae</taxon>
        <taxon>Meira</taxon>
    </lineage>
</organism>
<dbReference type="InterPro" id="IPR030616">
    <property type="entry name" value="Aur-like"/>
</dbReference>
<evidence type="ECO:0000256" key="8">
    <source>
        <dbReference type="PIRSR" id="PIRSR630616-3"/>
    </source>
</evidence>
<feature type="compositionally biased region" description="Low complexity" evidence="9">
    <location>
        <begin position="318"/>
        <end position="328"/>
    </location>
</feature>
<feature type="compositionally biased region" description="Low complexity" evidence="9">
    <location>
        <begin position="23"/>
        <end position="39"/>
    </location>
</feature>
<dbReference type="EMBL" id="KZ819602">
    <property type="protein sequence ID" value="PWN37989.1"/>
    <property type="molecule type" value="Genomic_DNA"/>
</dbReference>
<evidence type="ECO:0000313" key="12">
    <source>
        <dbReference type="Proteomes" id="UP000245771"/>
    </source>
</evidence>
<feature type="compositionally biased region" description="Low complexity" evidence="9">
    <location>
        <begin position="423"/>
        <end position="435"/>
    </location>
</feature>
<feature type="compositionally biased region" description="Polar residues" evidence="9">
    <location>
        <begin position="92"/>
        <end position="115"/>
    </location>
</feature>
<dbReference type="InParanoid" id="A0A316VK57"/>
<feature type="region of interest" description="Disordered" evidence="9">
    <location>
        <begin position="91"/>
        <end position="132"/>
    </location>
</feature>
<feature type="binding site" evidence="7">
    <location>
        <position position="622"/>
    </location>
    <ligand>
        <name>ATP</name>
        <dbReference type="ChEBI" id="CHEBI:30616"/>
    </ligand>
</feature>
<dbReference type="PANTHER" id="PTHR24350">
    <property type="entry name" value="SERINE/THREONINE-PROTEIN KINASE IAL-RELATED"/>
    <property type="match status" value="1"/>
</dbReference>
<dbReference type="SUPFAM" id="SSF56112">
    <property type="entry name" value="Protein kinase-like (PK-like)"/>
    <property type="match status" value="1"/>
</dbReference>
<feature type="compositionally biased region" description="Polar residues" evidence="9">
    <location>
        <begin position="215"/>
        <end position="231"/>
    </location>
</feature>
<name>A0A316VK57_9BASI</name>
<feature type="compositionally biased region" description="Polar residues" evidence="9">
    <location>
        <begin position="1"/>
        <end position="22"/>
    </location>
</feature>